<dbReference type="OrthoDB" id="309640at2759"/>
<gene>
    <name evidence="2" type="ORF">DAEQUDRAFT_661750</name>
</gene>
<sequence length="126" mass="13460">MTKQTILSEEAPPALPVFAHATISGKTVYVSGSIGVDKEFKLQGDIKGQTKAALENMSKILKSAGTDINGIVKVNIFLSNLKDDFAPMNEVYGEFFPKHSHSRTCVGVAVLPLGAAIEIECIAELP</sequence>
<dbReference type="NCBIfam" id="TIGR00004">
    <property type="entry name" value="Rid family detoxifying hydrolase"/>
    <property type="match status" value="1"/>
</dbReference>
<reference evidence="2 3" key="1">
    <citation type="journal article" date="2016" name="Mol. Biol. Evol.">
        <title>Comparative Genomics of Early-Diverging Mushroom-Forming Fungi Provides Insights into the Origins of Lignocellulose Decay Capabilities.</title>
        <authorList>
            <person name="Nagy L.G."/>
            <person name="Riley R."/>
            <person name="Tritt A."/>
            <person name="Adam C."/>
            <person name="Daum C."/>
            <person name="Floudas D."/>
            <person name="Sun H."/>
            <person name="Yadav J.S."/>
            <person name="Pangilinan J."/>
            <person name="Larsson K.H."/>
            <person name="Matsuura K."/>
            <person name="Barry K."/>
            <person name="Labutti K."/>
            <person name="Kuo R."/>
            <person name="Ohm R.A."/>
            <person name="Bhattacharya S.S."/>
            <person name="Shirouzu T."/>
            <person name="Yoshinaga Y."/>
            <person name="Martin F.M."/>
            <person name="Grigoriev I.V."/>
            <person name="Hibbett D.S."/>
        </authorList>
    </citation>
    <scope>NUCLEOTIDE SEQUENCE [LARGE SCALE GENOMIC DNA]</scope>
    <source>
        <strain evidence="2 3">L-15889</strain>
    </source>
</reference>
<dbReference type="Proteomes" id="UP000076727">
    <property type="component" value="Unassembled WGS sequence"/>
</dbReference>
<dbReference type="STRING" id="1314783.A0A165TUH0"/>
<dbReference type="GO" id="GO:0005829">
    <property type="term" value="C:cytosol"/>
    <property type="evidence" value="ECO:0007669"/>
    <property type="project" value="TreeGrafter"/>
</dbReference>
<dbReference type="FunFam" id="3.30.1330.40:FF:000001">
    <property type="entry name" value="L-PSP family endoribonuclease"/>
    <property type="match status" value="1"/>
</dbReference>
<dbReference type="Pfam" id="PF01042">
    <property type="entry name" value="Ribonuc_L-PSP"/>
    <property type="match status" value="1"/>
</dbReference>
<dbReference type="SUPFAM" id="SSF55298">
    <property type="entry name" value="YjgF-like"/>
    <property type="match status" value="1"/>
</dbReference>
<evidence type="ECO:0000256" key="1">
    <source>
        <dbReference type="ARBA" id="ARBA00010552"/>
    </source>
</evidence>
<dbReference type="InterPro" id="IPR006056">
    <property type="entry name" value="RidA"/>
</dbReference>
<protein>
    <submittedName>
        <fullName evidence="2">Endoribonuclease L-PSP</fullName>
    </submittedName>
</protein>
<dbReference type="GO" id="GO:0019239">
    <property type="term" value="F:deaminase activity"/>
    <property type="evidence" value="ECO:0007669"/>
    <property type="project" value="TreeGrafter"/>
</dbReference>
<dbReference type="GO" id="GO:0005739">
    <property type="term" value="C:mitochondrion"/>
    <property type="evidence" value="ECO:0007669"/>
    <property type="project" value="TreeGrafter"/>
</dbReference>
<dbReference type="PANTHER" id="PTHR11803:SF42">
    <property type="entry name" value="MMF1"/>
    <property type="match status" value="1"/>
</dbReference>
<dbReference type="CDD" id="cd00448">
    <property type="entry name" value="YjgF_YER057c_UK114_family"/>
    <property type="match status" value="1"/>
</dbReference>
<dbReference type="EMBL" id="KV429035">
    <property type="protein sequence ID" value="KZT73970.1"/>
    <property type="molecule type" value="Genomic_DNA"/>
</dbReference>
<dbReference type="AlphaFoldDB" id="A0A165TUH0"/>
<dbReference type="PANTHER" id="PTHR11803">
    <property type="entry name" value="2-IMINOBUTANOATE/2-IMINOPROPANOATE DEAMINASE RIDA"/>
    <property type="match status" value="1"/>
</dbReference>
<dbReference type="Gene3D" id="3.30.1330.40">
    <property type="entry name" value="RutC-like"/>
    <property type="match status" value="1"/>
</dbReference>
<evidence type="ECO:0000313" key="2">
    <source>
        <dbReference type="EMBL" id="KZT73970.1"/>
    </source>
</evidence>
<accession>A0A165TUH0</accession>
<dbReference type="InterPro" id="IPR035959">
    <property type="entry name" value="RutC-like_sf"/>
</dbReference>
<evidence type="ECO:0000313" key="3">
    <source>
        <dbReference type="Proteomes" id="UP000076727"/>
    </source>
</evidence>
<keyword evidence="3" id="KW-1185">Reference proteome</keyword>
<comment type="similarity">
    <text evidence="1">Belongs to the RutC family.</text>
</comment>
<dbReference type="InterPro" id="IPR006175">
    <property type="entry name" value="YjgF/YER057c/UK114"/>
</dbReference>
<name>A0A165TUH0_9APHY</name>
<proteinExistence type="inferred from homology"/>
<organism evidence="2 3">
    <name type="scientific">Daedalea quercina L-15889</name>
    <dbReference type="NCBI Taxonomy" id="1314783"/>
    <lineage>
        <taxon>Eukaryota</taxon>
        <taxon>Fungi</taxon>
        <taxon>Dikarya</taxon>
        <taxon>Basidiomycota</taxon>
        <taxon>Agaricomycotina</taxon>
        <taxon>Agaricomycetes</taxon>
        <taxon>Polyporales</taxon>
        <taxon>Fomitopsis</taxon>
    </lineage>
</organism>